<comment type="caution">
    <text evidence="4">The sequence shown here is derived from an EMBL/GenBank/DDBJ whole genome shotgun (WGS) entry which is preliminary data.</text>
</comment>
<dbReference type="SUPFAM" id="SSF51306">
    <property type="entry name" value="LexA/Signal peptidase"/>
    <property type="match status" value="1"/>
</dbReference>
<evidence type="ECO:0000259" key="3">
    <source>
        <dbReference type="Pfam" id="PF10502"/>
    </source>
</evidence>
<dbReference type="InterPro" id="IPR036286">
    <property type="entry name" value="LexA/Signal_pep-like_sf"/>
</dbReference>
<dbReference type="InterPro" id="IPR019533">
    <property type="entry name" value="Peptidase_S26"/>
</dbReference>
<organism evidence="4 5">
    <name type="scientific">Microbispora hainanensis</name>
    <dbReference type="NCBI Taxonomy" id="568844"/>
    <lineage>
        <taxon>Bacteria</taxon>
        <taxon>Bacillati</taxon>
        <taxon>Actinomycetota</taxon>
        <taxon>Actinomycetes</taxon>
        <taxon>Streptosporangiales</taxon>
        <taxon>Streptosporangiaceae</taxon>
        <taxon>Microbispora</taxon>
    </lineage>
</organism>
<evidence type="ECO:0000313" key="5">
    <source>
        <dbReference type="Proteomes" id="UP000316541"/>
    </source>
</evidence>
<feature type="domain" description="Peptidase S26" evidence="3">
    <location>
        <begin position="1"/>
        <end position="65"/>
    </location>
</feature>
<dbReference type="AlphaFoldDB" id="A0A544Z1W2"/>
<feature type="domain" description="Peptidase S26" evidence="3">
    <location>
        <begin position="77"/>
        <end position="113"/>
    </location>
</feature>
<dbReference type="InterPro" id="IPR000223">
    <property type="entry name" value="Pept_S26A_signal_pept_1"/>
</dbReference>
<dbReference type="GO" id="GO:0005886">
    <property type="term" value="C:plasma membrane"/>
    <property type="evidence" value="ECO:0007669"/>
    <property type="project" value="UniProtKB-SubCell"/>
</dbReference>
<evidence type="ECO:0000313" key="4">
    <source>
        <dbReference type="EMBL" id="TQS23043.1"/>
    </source>
</evidence>
<accession>A0A544Z1W2</accession>
<name>A0A544Z1W2_9ACTN</name>
<evidence type="ECO:0000256" key="1">
    <source>
        <dbReference type="ARBA" id="ARBA00004401"/>
    </source>
</evidence>
<dbReference type="PANTHER" id="PTHR43390:SF1">
    <property type="entry name" value="CHLOROPLAST PROCESSING PEPTIDASE"/>
    <property type="match status" value="1"/>
</dbReference>
<proteinExistence type="inferred from homology"/>
<reference evidence="4 5" key="1">
    <citation type="submission" date="2019-07" db="EMBL/GenBank/DDBJ databases">
        <title>Microbispora hainanensis DSM 45428.</title>
        <authorList>
            <person name="Thawai C."/>
        </authorList>
    </citation>
    <scope>NUCLEOTIDE SEQUENCE [LARGE SCALE GENOMIC DNA]</scope>
    <source>
        <strain evidence="4 5">DSM 45428</strain>
    </source>
</reference>
<comment type="subcellular location">
    <subcellularLocation>
        <location evidence="1">Cell membrane</location>
        <topology evidence="1">Single-pass type II membrane protein</topology>
    </subcellularLocation>
</comment>
<dbReference type="Proteomes" id="UP000316541">
    <property type="component" value="Unassembled WGS sequence"/>
</dbReference>
<dbReference type="GO" id="GO:0004252">
    <property type="term" value="F:serine-type endopeptidase activity"/>
    <property type="evidence" value="ECO:0007669"/>
    <property type="project" value="InterPro"/>
</dbReference>
<evidence type="ECO:0000256" key="2">
    <source>
        <dbReference type="ARBA" id="ARBA00009370"/>
    </source>
</evidence>
<gene>
    <name evidence="4" type="ORF">FLX08_06050</name>
</gene>
<dbReference type="CDD" id="cd06530">
    <property type="entry name" value="S26_SPase_I"/>
    <property type="match status" value="1"/>
</dbReference>
<protein>
    <recommendedName>
        <fullName evidence="3">Peptidase S26 domain-containing protein</fullName>
    </recommendedName>
</protein>
<dbReference type="GO" id="GO:0006465">
    <property type="term" value="P:signal peptide processing"/>
    <property type="evidence" value="ECO:0007669"/>
    <property type="project" value="InterPro"/>
</dbReference>
<sequence length="140" mass="15838">MYPALLPGDRVVFDRTRRERLRIGDVVLLRVPEHALPSTDGFEDLRGNDHAYRFVKRVVALGGQNFPPGIPGGGRDRLVPEGTVVVLGESMNSLDSRQWGAVPHRWVYAVARFSPAESPGRRREIQMTARRFIPSQKDHR</sequence>
<dbReference type="PANTHER" id="PTHR43390">
    <property type="entry name" value="SIGNAL PEPTIDASE I"/>
    <property type="match status" value="1"/>
</dbReference>
<dbReference type="Gene3D" id="2.10.109.10">
    <property type="entry name" value="Umud Fragment, subunit A"/>
    <property type="match status" value="1"/>
</dbReference>
<dbReference type="EMBL" id="VIRM01000005">
    <property type="protein sequence ID" value="TQS23043.1"/>
    <property type="molecule type" value="Genomic_DNA"/>
</dbReference>
<dbReference type="Pfam" id="PF10502">
    <property type="entry name" value="Peptidase_S26"/>
    <property type="match status" value="2"/>
</dbReference>
<comment type="similarity">
    <text evidence="2">Belongs to the peptidase S26 family.</text>
</comment>